<dbReference type="Proteomes" id="UP000321794">
    <property type="component" value="Unassembled WGS sequence"/>
</dbReference>
<dbReference type="RefSeq" id="WP_057734663.1">
    <property type="nucleotide sequence ID" value="NZ_BJZK01000035.1"/>
</dbReference>
<evidence type="ECO:0000313" key="3">
    <source>
        <dbReference type="Proteomes" id="UP000321794"/>
    </source>
</evidence>
<evidence type="ECO:0000256" key="1">
    <source>
        <dbReference type="SAM" id="SignalP"/>
    </source>
</evidence>
<proteinExistence type="predicted"/>
<feature type="signal peptide" evidence="1">
    <location>
        <begin position="1"/>
        <end position="27"/>
    </location>
</feature>
<accession>A0ABQ0WYS8</accession>
<dbReference type="EMBL" id="BJZK01000035">
    <property type="protein sequence ID" value="GEO73075.1"/>
    <property type="molecule type" value="Genomic_DNA"/>
</dbReference>
<keyword evidence="3" id="KW-1185">Reference proteome</keyword>
<keyword evidence="1" id="KW-0732">Signal</keyword>
<gene>
    <name evidence="2" type="ORF">LZY01_22430</name>
</gene>
<reference evidence="2 3" key="1">
    <citation type="submission" date="2019-07" db="EMBL/GenBank/DDBJ databases">
        <title>Whole genome shotgun sequence of Lactobacillus zymae NBRC 107157.</title>
        <authorList>
            <person name="Hosoyama A."/>
            <person name="Uohara A."/>
            <person name="Ohji S."/>
            <person name="Ichikawa N."/>
        </authorList>
    </citation>
    <scope>NUCLEOTIDE SEQUENCE [LARGE SCALE GENOMIC DNA]</scope>
    <source>
        <strain evidence="2 3">NBRC 107157</strain>
    </source>
</reference>
<comment type="caution">
    <text evidence="2">The sequence shown here is derived from an EMBL/GenBank/DDBJ whole genome shotgun (WGS) entry which is preliminary data.</text>
</comment>
<feature type="chain" id="PRO_5045078515" evidence="1">
    <location>
        <begin position="28"/>
        <end position="173"/>
    </location>
</feature>
<name>A0ABQ0WYS8_9LACO</name>
<organism evidence="2 3">
    <name type="scientific">Levilactobacillus zymae</name>
    <dbReference type="NCBI Taxonomy" id="267363"/>
    <lineage>
        <taxon>Bacteria</taxon>
        <taxon>Bacillati</taxon>
        <taxon>Bacillota</taxon>
        <taxon>Bacilli</taxon>
        <taxon>Lactobacillales</taxon>
        <taxon>Lactobacillaceae</taxon>
        <taxon>Levilactobacillus</taxon>
    </lineage>
</organism>
<evidence type="ECO:0000313" key="2">
    <source>
        <dbReference type="EMBL" id="GEO73075.1"/>
    </source>
</evidence>
<sequence length="173" mass="20222">MKKILKLVIVTAAIMFGMVVTTQTASADYFANARTFYDYTPVKSRGYWESTKSQKIPGGFERYVVKISKKKMTSRYMVHQNIMGTRISRQDHPMHPFIEFGWGKAGHKSYWVTGEKYKVVKGHCYDLVAMRFTFTGKGYKHLTIKFEKTNEYPKTMHLKKISKATYQKAIREY</sequence>
<protein>
    <submittedName>
        <fullName evidence="2">Uncharacterized protein</fullName>
    </submittedName>
</protein>